<organism evidence="2 3">
    <name type="scientific">candidate division WWE3 bacterium RIFCSPHIGHO2_01_FULL_42_13</name>
    <dbReference type="NCBI Taxonomy" id="1802617"/>
    <lineage>
        <taxon>Bacteria</taxon>
        <taxon>Katanobacteria</taxon>
    </lineage>
</organism>
<feature type="transmembrane region" description="Helical" evidence="1">
    <location>
        <begin position="302"/>
        <end position="320"/>
    </location>
</feature>
<feature type="transmembrane region" description="Helical" evidence="1">
    <location>
        <begin position="202"/>
        <end position="227"/>
    </location>
</feature>
<protein>
    <recommendedName>
        <fullName evidence="4">Glycosyltransferase RgtA/B/C/D-like domain-containing protein</fullName>
    </recommendedName>
</protein>
<evidence type="ECO:0000313" key="3">
    <source>
        <dbReference type="Proteomes" id="UP000176608"/>
    </source>
</evidence>
<evidence type="ECO:0000256" key="1">
    <source>
        <dbReference type="SAM" id="Phobius"/>
    </source>
</evidence>
<feature type="transmembrane region" description="Helical" evidence="1">
    <location>
        <begin position="357"/>
        <end position="377"/>
    </location>
</feature>
<feature type="transmembrane region" description="Helical" evidence="1">
    <location>
        <begin position="94"/>
        <end position="112"/>
    </location>
</feature>
<evidence type="ECO:0008006" key="4">
    <source>
        <dbReference type="Google" id="ProtNLM"/>
    </source>
</evidence>
<dbReference type="Proteomes" id="UP000176608">
    <property type="component" value="Unassembled WGS sequence"/>
</dbReference>
<dbReference type="AlphaFoldDB" id="A0A1F4USL9"/>
<feature type="transmembrane region" description="Helical" evidence="1">
    <location>
        <begin position="127"/>
        <end position="148"/>
    </location>
</feature>
<comment type="caution">
    <text evidence="2">The sequence shown here is derived from an EMBL/GenBank/DDBJ whole genome shotgun (WGS) entry which is preliminary data.</text>
</comment>
<keyword evidence="1" id="KW-1133">Transmembrane helix</keyword>
<feature type="transmembrane region" description="Helical" evidence="1">
    <location>
        <begin position="248"/>
        <end position="269"/>
    </location>
</feature>
<feature type="transmembrane region" description="Helical" evidence="1">
    <location>
        <begin position="389"/>
        <end position="414"/>
    </location>
</feature>
<evidence type="ECO:0000313" key="2">
    <source>
        <dbReference type="EMBL" id="OGC47173.1"/>
    </source>
</evidence>
<keyword evidence="1" id="KW-0812">Transmembrane</keyword>
<name>A0A1F4USL9_UNCKA</name>
<accession>A0A1F4USL9</accession>
<proteinExistence type="predicted"/>
<feature type="transmembrane region" description="Helical" evidence="1">
    <location>
        <begin position="6"/>
        <end position="27"/>
    </location>
</feature>
<reference evidence="2 3" key="1">
    <citation type="journal article" date="2016" name="Nat. Commun.">
        <title>Thousands of microbial genomes shed light on interconnected biogeochemical processes in an aquifer system.</title>
        <authorList>
            <person name="Anantharaman K."/>
            <person name="Brown C.T."/>
            <person name="Hug L.A."/>
            <person name="Sharon I."/>
            <person name="Castelle C.J."/>
            <person name="Probst A.J."/>
            <person name="Thomas B.C."/>
            <person name="Singh A."/>
            <person name="Wilkins M.J."/>
            <person name="Karaoz U."/>
            <person name="Brodie E.L."/>
            <person name="Williams K.H."/>
            <person name="Hubbard S.S."/>
            <person name="Banfield J.F."/>
        </authorList>
    </citation>
    <scope>NUCLEOTIDE SEQUENCE [LARGE SCALE GENOMIC DNA]</scope>
</reference>
<feature type="transmembrane region" description="Helical" evidence="1">
    <location>
        <begin position="160"/>
        <end position="182"/>
    </location>
</feature>
<feature type="transmembrane region" description="Helical" evidence="1">
    <location>
        <begin position="332"/>
        <end position="351"/>
    </location>
</feature>
<sequence length="458" mass="53037">MKPTTQTFWKIVILSTLVFFFSWLGVYKLGVNQLPIQSEDTLPAMFLPVTIIQEGTIYLDTYYDLFLQHYPHPDDRTYEKGFLPFYLRQAGDHYVSAFPIITSLLALPFYFIPLKLGVPISLETVTYLGHFSAAAIMAFSGGFLYLLLRKHFSLDEKKAKLLTVVYLFATINFALISQALWQHGTAELLFILALWFMYEKKWFWMAFVLSLAVISRPTAALVFPFLSLIFIEKTWSNFREFIKPLSRYVLGLVPPILFFTWYTNTYYLGIVNNGYSDQWFSGWQSKFPEGLLGLLLSPSKGILIYSPIIVFAIIGAYLALRNKQWKTNLNYVVLASVVLMHVLVMSIWKHWYGGWSFGYRMASDVIPFMILLMVPYVQSELFEKTKRWFYFLFGFSVLVQVFGIVFFDGIWHAAYDGGFKDTGWLWSIKDSEFAFNIRRLLVKVGVLAKACPQCLENL</sequence>
<dbReference type="STRING" id="1802617.A2886_00820"/>
<keyword evidence="1" id="KW-0472">Membrane</keyword>
<gene>
    <name evidence="2" type="ORF">A2886_00820</name>
</gene>
<dbReference type="EMBL" id="MEVA01000016">
    <property type="protein sequence ID" value="OGC47173.1"/>
    <property type="molecule type" value="Genomic_DNA"/>
</dbReference>